<feature type="chain" id="PRO_5012568576" evidence="2">
    <location>
        <begin position="22"/>
        <end position="280"/>
    </location>
</feature>
<dbReference type="AlphaFoldDB" id="A0A1N6PMQ1"/>
<keyword evidence="5" id="KW-1185">Reference proteome</keyword>
<dbReference type="OrthoDB" id="7172093at2"/>
<reference evidence="5" key="1">
    <citation type="submission" date="2017-01" db="EMBL/GenBank/DDBJ databases">
        <authorList>
            <person name="Varghese N."/>
            <person name="Submissions S."/>
        </authorList>
    </citation>
    <scope>NUCLEOTIDE SEQUENCE [LARGE SCALE GENOMIC DNA]</scope>
    <source>
        <strain evidence="5">DSM 15366</strain>
    </source>
</reference>
<dbReference type="STRING" id="228959.SAMN05421797_101510"/>
<gene>
    <name evidence="4" type="ORF">SAMN05421797_101510</name>
</gene>
<feature type="domain" description="AB hydrolase-1" evidence="3">
    <location>
        <begin position="37"/>
        <end position="271"/>
    </location>
</feature>
<dbReference type="EMBL" id="FTMA01000001">
    <property type="protein sequence ID" value="SIQ05432.1"/>
    <property type="molecule type" value="Genomic_DNA"/>
</dbReference>
<organism evidence="4 5">
    <name type="scientific">Maribacter ulvicola</name>
    <dbReference type="NCBI Taxonomy" id="228959"/>
    <lineage>
        <taxon>Bacteria</taxon>
        <taxon>Pseudomonadati</taxon>
        <taxon>Bacteroidota</taxon>
        <taxon>Flavobacteriia</taxon>
        <taxon>Flavobacteriales</taxon>
        <taxon>Flavobacteriaceae</taxon>
        <taxon>Maribacter</taxon>
    </lineage>
</organism>
<keyword evidence="1" id="KW-0378">Hydrolase</keyword>
<dbReference type="RefSeq" id="WP_076546742.1">
    <property type="nucleotide sequence ID" value="NZ_FTMA01000001.1"/>
</dbReference>
<evidence type="ECO:0000256" key="2">
    <source>
        <dbReference type="SAM" id="SignalP"/>
    </source>
</evidence>
<sequence length="280" mass="31516">MKTIKKLLFGLLIFSALSTTAQGKPFKVKVIGDGDPILLFPGFACTGDVWEATVETLSKEYECHVFTFAGFGDVPAIEKPWLPKINEGVVEYIIENELKNPFLLGHSLGGALALWLATESNIFKELIIVDALPSTGALMIPSYKSEYMVYDSPYNKQVLAMNANDFETMAAQMTSGMTKEKSNQEKIKDWMIQADRETYVYGYTDLLKLDLREDLAKIQTPVTILAATEPYGLDMAKSTYDLQYKALEEYTIEFANGSSHFIMFDQPQWFMENLKNALND</sequence>
<protein>
    <submittedName>
        <fullName evidence="4">Pimeloyl-ACP methyl ester carboxylesterase</fullName>
    </submittedName>
</protein>
<dbReference type="PANTHER" id="PTHR43798:SF31">
    <property type="entry name" value="AB HYDROLASE SUPERFAMILY PROTEIN YCLE"/>
    <property type="match status" value="1"/>
</dbReference>
<dbReference type="SUPFAM" id="SSF53474">
    <property type="entry name" value="alpha/beta-Hydrolases"/>
    <property type="match status" value="1"/>
</dbReference>
<evidence type="ECO:0000313" key="4">
    <source>
        <dbReference type="EMBL" id="SIQ05432.1"/>
    </source>
</evidence>
<accession>A0A1N6PMQ1</accession>
<dbReference type="InterPro" id="IPR050266">
    <property type="entry name" value="AB_hydrolase_sf"/>
</dbReference>
<evidence type="ECO:0000313" key="5">
    <source>
        <dbReference type="Proteomes" id="UP000186953"/>
    </source>
</evidence>
<dbReference type="Gene3D" id="3.40.50.1820">
    <property type="entry name" value="alpha/beta hydrolase"/>
    <property type="match status" value="1"/>
</dbReference>
<dbReference type="Proteomes" id="UP000186953">
    <property type="component" value="Unassembled WGS sequence"/>
</dbReference>
<dbReference type="InterPro" id="IPR029058">
    <property type="entry name" value="AB_hydrolase_fold"/>
</dbReference>
<dbReference type="GO" id="GO:0016020">
    <property type="term" value="C:membrane"/>
    <property type="evidence" value="ECO:0007669"/>
    <property type="project" value="TreeGrafter"/>
</dbReference>
<dbReference type="PANTHER" id="PTHR43798">
    <property type="entry name" value="MONOACYLGLYCEROL LIPASE"/>
    <property type="match status" value="1"/>
</dbReference>
<dbReference type="InterPro" id="IPR000073">
    <property type="entry name" value="AB_hydrolase_1"/>
</dbReference>
<feature type="signal peptide" evidence="2">
    <location>
        <begin position="1"/>
        <end position="21"/>
    </location>
</feature>
<name>A0A1N6PMQ1_9FLAO</name>
<dbReference type="Pfam" id="PF12697">
    <property type="entry name" value="Abhydrolase_6"/>
    <property type="match status" value="1"/>
</dbReference>
<evidence type="ECO:0000259" key="3">
    <source>
        <dbReference type="Pfam" id="PF12697"/>
    </source>
</evidence>
<proteinExistence type="predicted"/>
<keyword evidence="2" id="KW-0732">Signal</keyword>
<evidence type="ECO:0000256" key="1">
    <source>
        <dbReference type="ARBA" id="ARBA00022801"/>
    </source>
</evidence>
<dbReference type="GO" id="GO:0016787">
    <property type="term" value="F:hydrolase activity"/>
    <property type="evidence" value="ECO:0007669"/>
    <property type="project" value="UniProtKB-KW"/>
</dbReference>